<feature type="compositionally biased region" description="Polar residues" evidence="1">
    <location>
        <begin position="281"/>
        <end position="292"/>
    </location>
</feature>
<evidence type="ECO:0008006" key="4">
    <source>
        <dbReference type="Google" id="ProtNLM"/>
    </source>
</evidence>
<reference evidence="3" key="1">
    <citation type="submission" date="2023-07" db="EMBL/GenBank/DDBJ databases">
        <authorList>
            <person name="Deng Y."/>
            <person name="Zhang Y.-Q."/>
        </authorList>
    </citation>
    <scope>NUCLEOTIDE SEQUENCE [LARGE SCALE GENOMIC DNA]</scope>
    <source>
        <strain evidence="3">CPCC 205710</strain>
    </source>
</reference>
<dbReference type="EMBL" id="JAODWD010000002">
    <property type="protein sequence ID" value="MCT7658344.1"/>
    <property type="molecule type" value="Genomic_DNA"/>
</dbReference>
<comment type="caution">
    <text evidence="2">The sequence shown here is derived from an EMBL/GenBank/DDBJ whole genome shotgun (WGS) entry which is preliminary data.</text>
</comment>
<feature type="compositionally biased region" description="Gly residues" evidence="1">
    <location>
        <begin position="328"/>
        <end position="340"/>
    </location>
</feature>
<dbReference type="RefSeq" id="WP_260992402.1">
    <property type="nucleotide sequence ID" value="NZ_JAODWD010000002.1"/>
</dbReference>
<name>A0ABT2M9R4_9MYCO</name>
<evidence type="ECO:0000256" key="1">
    <source>
        <dbReference type="SAM" id="MobiDB-lite"/>
    </source>
</evidence>
<evidence type="ECO:0000313" key="3">
    <source>
        <dbReference type="Proteomes" id="UP001206639"/>
    </source>
</evidence>
<evidence type="ECO:0000313" key="2">
    <source>
        <dbReference type="EMBL" id="MCT7658344.1"/>
    </source>
</evidence>
<proteinExistence type="predicted"/>
<organism evidence="2 3">
    <name type="scientific">Mycobacterium deserti</name>
    <dbReference type="NCBI Taxonomy" id="2978347"/>
    <lineage>
        <taxon>Bacteria</taxon>
        <taxon>Bacillati</taxon>
        <taxon>Actinomycetota</taxon>
        <taxon>Actinomycetes</taxon>
        <taxon>Mycobacteriales</taxon>
        <taxon>Mycobacteriaceae</taxon>
        <taxon>Mycobacterium</taxon>
    </lineage>
</organism>
<gene>
    <name evidence="2" type="ORF">N4S67_07915</name>
</gene>
<feature type="compositionally biased region" description="Pro residues" evidence="1">
    <location>
        <begin position="307"/>
        <end position="322"/>
    </location>
</feature>
<protein>
    <recommendedName>
        <fullName evidence="4">ESX-1 secretion-associated protein EspA/EspE-like domain-containing protein</fullName>
    </recommendedName>
</protein>
<feature type="region of interest" description="Disordered" evidence="1">
    <location>
        <begin position="201"/>
        <end position="374"/>
    </location>
</feature>
<dbReference type="Proteomes" id="UP001206639">
    <property type="component" value="Unassembled WGS sequence"/>
</dbReference>
<keyword evidence="3" id="KW-1185">Reference proteome</keyword>
<sequence>MATTSPVPSLSQIRAWETEHLVDAATTWRTTADQWQGSFFQVASHMPAPGGTPWEGAASEAAQSRASADAMKVDELAASLRSASTVAGYGADEIDAKRQAVLEAIESAESVGFTVGEDLSVTSRYTDLTPEAEAARQAQAQVLAADINAKATALATADYEVAAKVASAASGVRDVTFGEGPGADTGADSTQDEPVALAAGWKQGPSENPAPPPPSPPPPVRGLPPEGLQPPVSGTLTPGPASRPSEQRIGGQSLWDEKGGEWRYYPGNKHHNPHWDYNPHNVPNSRWQNVPINNLPPLKGGPAPVEAAPPRPAVPVPPPAEAPPVRGGPPGGLPLGGGPLPDGTMPHLVDPPGPDAGGPDLPVIGDGKPDVPDA</sequence>
<accession>A0ABT2M9R4</accession>
<feature type="compositionally biased region" description="Pro residues" evidence="1">
    <location>
        <begin position="208"/>
        <end position="222"/>
    </location>
</feature>